<feature type="domain" description="Integrase catalytic" evidence="4">
    <location>
        <begin position="52"/>
        <end position="141"/>
    </location>
</feature>
<evidence type="ECO:0000313" key="6">
    <source>
        <dbReference type="Proteomes" id="UP001151760"/>
    </source>
</evidence>
<protein>
    <submittedName>
        <fullName evidence="5">Ribonuclease H-like domain-containing protein</fullName>
    </submittedName>
</protein>
<dbReference type="PANTHER" id="PTHR42648">
    <property type="entry name" value="TRANSPOSASE, PUTATIVE-RELATED"/>
    <property type="match status" value="1"/>
</dbReference>
<evidence type="ECO:0000256" key="2">
    <source>
        <dbReference type="ARBA" id="ARBA00022801"/>
    </source>
</evidence>
<dbReference type="InterPro" id="IPR012337">
    <property type="entry name" value="RNaseH-like_sf"/>
</dbReference>
<dbReference type="PANTHER" id="PTHR42648:SF32">
    <property type="entry name" value="RIBONUCLEASE H-LIKE DOMAIN, GAG-PRE-INTEGRASE DOMAIN PROTEIN-RELATED"/>
    <property type="match status" value="1"/>
</dbReference>
<dbReference type="InterPro" id="IPR013103">
    <property type="entry name" value="RVT_2"/>
</dbReference>
<keyword evidence="6" id="KW-1185">Reference proteome</keyword>
<gene>
    <name evidence="5" type="ORF">Tco_0878610</name>
</gene>
<dbReference type="Pfam" id="PF13976">
    <property type="entry name" value="gag_pre-integrs"/>
    <property type="match status" value="1"/>
</dbReference>
<dbReference type="Pfam" id="PF25597">
    <property type="entry name" value="SH3_retrovirus"/>
    <property type="match status" value="1"/>
</dbReference>
<dbReference type="InterPro" id="IPR039537">
    <property type="entry name" value="Retrotran_Ty1/copia-like"/>
</dbReference>
<dbReference type="InterPro" id="IPR001584">
    <property type="entry name" value="Integrase_cat-core"/>
</dbReference>
<feature type="region of interest" description="Disordered" evidence="3">
    <location>
        <begin position="197"/>
        <end position="216"/>
    </location>
</feature>
<organism evidence="5 6">
    <name type="scientific">Tanacetum coccineum</name>
    <dbReference type="NCBI Taxonomy" id="301880"/>
    <lineage>
        <taxon>Eukaryota</taxon>
        <taxon>Viridiplantae</taxon>
        <taxon>Streptophyta</taxon>
        <taxon>Embryophyta</taxon>
        <taxon>Tracheophyta</taxon>
        <taxon>Spermatophyta</taxon>
        <taxon>Magnoliopsida</taxon>
        <taxon>eudicotyledons</taxon>
        <taxon>Gunneridae</taxon>
        <taxon>Pentapetalae</taxon>
        <taxon>asterids</taxon>
        <taxon>campanulids</taxon>
        <taxon>Asterales</taxon>
        <taxon>Asteraceae</taxon>
        <taxon>Asteroideae</taxon>
        <taxon>Anthemideae</taxon>
        <taxon>Anthemidinae</taxon>
        <taxon>Tanacetum</taxon>
    </lineage>
</organism>
<evidence type="ECO:0000259" key="4">
    <source>
        <dbReference type="PROSITE" id="PS50994"/>
    </source>
</evidence>
<keyword evidence="1" id="KW-0479">Metal-binding</keyword>
<dbReference type="Gene3D" id="3.30.420.10">
    <property type="entry name" value="Ribonuclease H-like superfamily/Ribonuclease H"/>
    <property type="match status" value="1"/>
</dbReference>
<reference evidence="5" key="2">
    <citation type="submission" date="2022-01" db="EMBL/GenBank/DDBJ databases">
        <authorList>
            <person name="Yamashiro T."/>
            <person name="Shiraishi A."/>
            <person name="Satake H."/>
            <person name="Nakayama K."/>
        </authorList>
    </citation>
    <scope>NUCLEOTIDE SEQUENCE</scope>
</reference>
<dbReference type="Proteomes" id="UP001151760">
    <property type="component" value="Unassembled WGS sequence"/>
</dbReference>
<dbReference type="PROSITE" id="PS50994">
    <property type="entry name" value="INTEGRASE"/>
    <property type="match status" value="1"/>
</dbReference>
<dbReference type="InterPro" id="IPR025724">
    <property type="entry name" value="GAG-pre-integrase_dom"/>
</dbReference>
<evidence type="ECO:0000313" key="5">
    <source>
        <dbReference type="EMBL" id="GJT19904.1"/>
    </source>
</evidence>
<dbReference type="EMBL" id="BQNB010013756">
    <property type="protein sequence ID" value="GJT19904.1"/>
    <property type="molecule type" value="Genomic_DNA"/>
</dbReference>
<dbReference type="Pfam" id="PF07727">
    <property type="entry name" value="RVT_2"/>
    <property type="match status" value="1"/>
</dbReference>
<keyword evidence="2" id="KW-0378">Hydrolase</keyword>
<evidence type="ECO:0000256" key="1">
    <source>
        <dbReference type="ARBA" id="ARBA00022723"/>
    </source>
</evidence>
<sequence>MYSFNLENIVPTGSLACLIAKATVDESNKWHRRLGHVNLKTLNKLVKGNLVREFKNRDMIEFYGSKGIKREYSNARTPQQNGVAERKNRTLIEAARTMLADSFLPNTFWAEAVSTACYVLNRFEEKADEGFLVGYSLNSKAFRVYNLETKRVEENLHINFLENKPNVAGKGPTWLFDLDYLTDSMNYQPVTAENKATKTAGPIEANGSAGTQDDNDASNYKVEAEPVEEHFVLPFWPSYSSTIKSSEINIGSDKPNEDAGLKTTEAFRKKFAHDTKDFLLKEGTARASSTNNVNTTSTSVNTISTPVNAASSSGDVRAARLSYPDPSKYAYQDDSQILDLEDIHEVPKDGLFTSASYDDEGVIKPKKISKALEEESWVDAMQEELLQFNLQKVWILVDLPSRKKVIGTKWVYKNKKDERGFESHQIFLAFASLWDFIVYQMDVKSAFLYGTIDEEVHVSQPPGFIDPKHPNKPSGYKKEHASTPIKTHKPLVKDEEAADVDVHLYRFQVTPKTSHLQAVKRIFRLISWQCKKQTIVATSTKEAEYVAAAN</sequence>
<reference evidence="5" key="1">
    <citation type="journal article" date="2022" name="Int. J. Mol. Sci.">
        <title>Draft Genome of Tanacetum Coccineum: Genomic Comparison of Closely Related Tanacetum-Family Plants.</title>
        <authorList>
            <person name="Yamashiro T."/>
            <person name="Shiraishi A."/>
            <person name="Nakayama K."/>
            <person name="Satake H."/>
        </authorList>
    </citation>
    <scope>NUCLEOTIDE SEQUENCE</scope>
</reference>
<dbReference type="InterPro" id="IPR057670">
    <property type="entry name" value="SH3_retrovirus"/>
</dbReference>
<name>A0ABQ5C3S6_9ASTR</name>
<evidence type="ECO:0000256" key="3">
    <source>
        <dbReference type="SAM" id="MobiDB-lite"/>
    </source>
</evidence>
<dbReference type="SUPFAM" id="SSF53098">
    <property type="entry name" value="Ribonuclease H-like"/>
    <property type="match status" value="1"/>
</dbReference>
<comment type="caution">
    <text evidence="5">The sequence shown here is derived from an EMBL/GenBank/DDBJ whole genome shotgun (WGS) entry which is preliminary data.</text>
</comment>
<dbReference type="InterPro" id="IPR036397">
    <property type="entry name" value="RNaseH_sf"/>
</dbReference>
<proteinExistence type="predicted"/>
<accession>A0ABQ5C3S6</accession>